<gene>
    <name evidence="2" type="ORF">GCM10007852_26770</name>
</gene>
<name>A0AA37T0P8_9ALTE</name>
<dbReference type="PANTHER" id="PTHR36057">
    <property type="match status" value="1"/>
</dbReference>
<dbReference type="Pfam" id="PF06764">
    <property type="entry name" value="DUF1223"/>
    <property type="match status" value="1"/>
</dbReference>
<dbReference type="Proteomes" id="UP001156601">
    <property type="component" value="Unassembled WGS sequence"/>
</dbReference>
<keyword evidence="3" id="KW-1185">Reference proteome</keyword>
<comment type="caution">
    <text evidence="2">The sequence shown here is derived from an EMBL/GenBank/DDBJ whole genome shotgun (WGS) entry which is preliminary data.</text>
</comment>
<organism evidence="2 3">
    <name type="scientific">Agaribacter marinus</name>
    <dbReference type="NCBI Taxonomy" id="1431249"/>
    <lineage>
        <taxon>Bacteria</taxon>
        <taxon>Pseudomonadati</taxon>
        <taxon>Pseudomonadota</taxon>
        <taxon>Gammaproteobacteria</taxon>
        <taxon>Alteromonadales</taxon>
        <taxon>Alteromonadaceae</taxon>
        <taxon>Agaribacter</taxon>
    </lineage>
</organism>
<protein>
    <recommendedName>
        <fullName evidence="4">DUF1223 domain-containing protein</fullName>
    </recommendedName>
</protein>
<dbReference type="PANTHER" id="PTHR36057:SF1">
    <property type="entry name" value="LIPOPROTEIN LIPID ATTACHMENT SITE-LIKE PROTEIN, PUTATIVE (DUF1223)-RELATED"/>
    <property type="match status" value="1"/>
</dbReference>
<reference evidence="2" key="1">
    <citation type="journal article" date="2014" name="Int. J. Syst. Evol. Microbiol.">
        <title>Complete genome sequence of Corynebacterium casei LMG S-19264T (=DSM 44701T), isolated from a smear-ripened cheese.</title>
        <authorList>
            <consortium name="US DOE Joint Genome Institute (JGI-PGF)"/>
            <person name="Walter F."/>
            <person name="Albersmeier A."/>
            <person name="Kalinowski J."/>
            <person name="Ruckert C."/>
        </authorList>
    </citation>
    <scope>NUCLEOTIDE SEQUENCE</scope>
    <source>
        <strain evidence="2">NBRC 110023</strain>
    </source>
</reference>
<feature type="signal peptide" evidence="1">
    <location>
        <begin position="1"/>
        <end position="17"/>
    </location>
</feature>
<dbReference type="SUPFAM" id="SSF52833">
    <property type="entry name" value="Thioredoxin-like"/>
    <property type="match status" value="1"/>
</dbReference>
<dbReference type="EMBL" id="BSOT01000006">
    <property type="protein sequence ID" value="GLR71769.1"/>
    <property type="molecule type" value="Genomic_DNA"/>
</dbReference>
<feature type="chain" id="PRO_5041428089" description="DUF1223 domain-containing protein" evidence="1">
    <location>
        <begin position="18"/>
        <end position="248"/>
    </location>
</feature>
<keyword evidence="1" id="KW-0732">Signal</keyword>
<sequence>MSFILSIFTVWMNIALASVDSSARIFTSEQDQTTLLELYSSQGCSSCPPAQQWVNDITNNPKLWQDIIPIVFHVNYWDYIGWRDPFGNESFSQRQREYAKQGAINSVYTPGFVANGQEWTGWFAGKGLSLSKENVGVLQAKTQGDALNISFDGELDGTHKVNIAILGFDLLTKVRRGENARKTLEDNFVVLAMDSLHFENNTTYQLPDYSMIKCDLAKKGIAIEKTALVVWLSDNSGLNPIQAVGGYL</sequence>
<evidence type="ECO:0000256" key="1">
    <source>
        <dbReference type="SAM" id="SignalP"/>
    </source>
</evidence>
<dbReference type="InterPro" id="IPR036249">
    <property type="entry name" value="Thioredoxin-like_sf"/>
</dbReference>
<accession>A0AA37T0P8</accession>
<evidence type="ECO:0000313" key="2">
    <source>
        <dbReference type="EMBL" id="GLR71769.1"/>
    </source>
</evidence>
<proteinExistence type="predicted"/>
<dbReference type="InterPro" id="IPR010634">
    <property type="entry name" value="DUF1223"/>
</dbReference>
<dbReference type="AlphaFoldDB" id="A0AA37T0P8"/>
<reference evidence="2" key="2">
    <citation type="submission" date="2023-01" db="EMBL/GenBank/DDBJ databases">
        <title>Draft genome sequence of Agaribacter marinus strain NBRC 110023.</title>
        <authorList>
            <person name="Sun Q."/>
            <person name="Mori K."/>
        </authorList>
    </citation>
    <scope>NUCLEOTIDE SEQUENCE</scope>
    <source>
        <strain evidence="2">NBRC 110023</strain>
    </source>
</reference>
<dbReference type="RefSeq" id="WP_284218105.1">
    <property type="nucleotide sequence ID" value="NZ_BSOT01000006.1"/>
</dbReference>
<evidence type="ECO:0008006" key="4">
    <source>
        <dbReference type="Google" id="ProtNLM"/>
    </source>
</evidence>
<evidence type="ECO:0000313" key="3">
    <source>
        <dbReference type="Proteomes" id="UP001156601"/>
    </source>
</evidence>